<dbReference type="PRINTS" id="PR00502">
    <property type="entry name" value="NUDIXFAMILY"/>
</dbReference>
<dbReference type="GO" id="GO:0016787">
    <property type="term" value="F:hydrolase activity"/>
    <property type="evidence" value="ECO:0007669"/>
    <property type="project" value="UniProtKB-KW"/>
</dbReference>
<dbReference type="GO" id="GO:0005829">
    <property type="term" value="C:cytosol"/>
    <property type="evidence" value="ECO:0007669"/>
    <property type="project" value="TreeGrafter"/>
</dbReference>
<dbReference type="PANTHER" id="PTHR11839">
    <property type="entry name" value="UDP/ADP-SUGAR PYROPHOSPHATASE"/>
    <property type="match status" value="1"/>
</dbReference>
<dbReference type="Proteomes" id="UP000323454">
    <property type="component" value="Unassembled WGS sequence"/>
</dbReference>
<dbReference type="AlphaFoldDB" id="A0A5B2XD62"/>
<name>A0A5B2XD62_9PSEU</name>
<dbReference type="Gene3D" id="3.90.79.10">
    <property type="entry name" value="Nucleoside Triphosphate Pyrophosphohydrolase"/>
    <property type="match status" value="1"/>
</dbReference>
<reference evidence="4 5" key="2">
    <citation type="submission" date="2019-09" db="EMBL/GenBank/DDBJ databases">
        <authorList>
            <person name="Jin C."/>
        </authorList>
    </citation>
    <scope>NUCLEOTIDE SEQUENCE [LARGE SCALE GENOMIC DNA]</scope>
    <source>
        <strain evidence="4 5">AN110305</strain>
    </source>
</reference>
<feature type="domain" description="Nudix hydrolase" evidence="3">
    <location>
        <begin position="43"/>
        <end position="174"/>
    </location>
</feature>
<gene>
    <name evidence="4" type="ORF">F0L68_17680</name>
</gene>
<keyword evidence="5" id="KW-1185">Reference proteome</keyword>
<dbReference type="OrthoDB" id="4206674at2"/>
<dbReference type="PANTHER" id="PTHR11839:SF18">
    <property type="entry name" value="NUDIX HYDROLASE DOMAIN-CONTAINING PROTEIN"/>
    <property type="match status" value="1"/>
</dbReference>
<proteinExistence type="predicted"/>
<accession>A0A5B2XD62</accession>
<dbReference type="InterPro" id="IPR020476">
    <property type="entry name" value="Nudix_hydrolase"/>
</dbReference>
<evidence type="ECO:0000259" key="3">
    <source>
        <dbReference type="PROSITE" id="PS51462"/>
    </source>
</evidence>
<evidence type="ECO:0000256" key="2">
    <source>
        <dbReference type="ARBA" id="ARBA00022801"/>
    </source>
</evidence>
<dbReference type="GO" id="GO:0019693">
    <property type="term" value="P:ribose phosphate metabolic process"/>
    <property type="evidence" value="ECO:0007669"/>
    <property type="project" value="TreeGrafter"/>
</dbReference>
<keyword evidence="2 4" id="KW-0378">Hydrolase</keyword>
<dbReference type="GO" id="GO:0006753">
    <property type="term" value="P:nucleoside phosphate metabolic process"/>
    <property type="evidence" value="ECO:0007669"/>
    <property type="project" value="TreeGrafter"/>
</dbReference>
<dbReference type="RefSeq" id="WP_149850686.1">
    <property type="nucleotide sequence ID" value="NZ_VUOB01000029.1"/>
</dbReference>
<evidence type="ECO:0000256" key="1">
    <source>
        <dbReference type="ARBA" id="ARBA00001946"/>
    </source>
</evidence>
<organism evidence="4 5">
    <name type="scientific">Solihabitans fulvus</name>
    <dbReference type="NCBI Taxonomy" id="1892852"/>
    <lineage>
        <taxon>Bacteria</taxon>
        <taxon>Bacillati</taxon>
        <taxon>Actinomycetota</taxon>
        <taxon>Actinomycetes</taxon>
        <taxon>Pseudonocardiales</taxon>
        <taxon>Pseudonocardiaceae</taxon>
        <taxon>Solihabitans</taxon>
    </lineage>
</organism>
<comment type="caution">
    <text evidence="4">The sequence shown here is derived from an EMBL/GenBank/DDBJ whole genome shotgun (WGS) entry which is preliminary data.</text>
</comment>
<dbReference type="InterPro" id="IPR000086">
    <property type="entry name" value="NUDIX_hydrolase_dom"/>
</dbReference>
<dbReference type="Pfam" id="PF00293">
    <property type="entry name" value="NUDIX"/>
    <property type="match status" value="1"/>
</dbReference>
<reference evidence="4 5" key="1">
    <citation type="submission" date="2019-09" db="EMBL/GenBank/DDBJ databases">
        <title>Goodfellowia gen. nov., a new genus of the Pseudonocardineae related to Actinoalloteichus, containing Goodfellowia coeruleoviolacea gen. nov., comb. nov. gen. nov., comb. nov.</title>
        <authorList>
            <person name="Labeda D."/>
        </authorList>
    </citation>
    <scope>NUCLEOTIDE SEQUENCE [LARGE SCALE GENOMIC DNA]</scope>
    <source>
        <strain evidence="4 5">AN110305</strain>
    </source>
</reference>
<dbReference type="InterPro" id="IPR015797">
    <property type="entry name" value="NUDIX_hydrolase-like_dom_sf"/>
</dbReference>
<evidence type="ECO:0000313" key="4">
    <source>
        <dbReference type="EMBL" id="KAA2261283.1"/>
    </source>
</evidence>
<dbReference type="SUPFAM" id="SSF55811">
    <property type="entry name" value="Nudix"/>
    <property type="match status" value="1"/>
</dbReference>
<protein>
    <submittedName>
        <fullName evidence="4">NUDIX hydrolase</fullName>
    </submittedName>
</protein>
<comment type="cofactor">
    <cofactor evidence="1">
        <name>Mg(2+)</name>
        <dbReference type="ChEBI" id="CHEBI:18420"/>
    </cofactor>
</comment>
<evidence type="ECO:0000313" key="5">
    <source>
        <dbReference type="Proteomes" id="UP000323454"/>
    </source>
</evidence>
<sequence>MEADCLSSWRLLDSRKVHVTPWFDVSEDTVIRPDGVEDVYHHVVTPGSVTVVALDADERVMVTRQWIYTHNGAQWRLPSGGVDQGDADPRAAAIRELAEETGLHAARWEEIGVVHEADSLTNHVDHIFLATELTMGTPRPGVGESDLDLHWLPFQEALALVTTRKIRHAGSAYGLLSVGVTRRQHTNSTDGACSPS</sequence>
<dbReference type="EMBL" id="VUOB01000029">
    <property type="protein sequence ID" value="KAA2261283.1"/>
    <property type="molecule type" value="Genomic_DNA"/>
</dbReference>
<dbReference type="PROSITE" id="PS51462">
    <property type="entry name" value="NUDIX"/>
    <property type="match status" value="1"/>
</dbReference>